<dbReference type="GO" id="GO:0005524">
    <property type="term" value="F:ATP binding"/>
    <property type="evidence" value="ECO:0007669"/>
    <property type="project" value="UniProtKB-UniRule"/>
</dbReference>
<name>A0A091A358_PAEMA</name>
<dbReference type="GO" id="GO:0046872">
    <property type="term" value="F:metal ion binding"/>
    <property type="evidence" value="ECO:0007669"/>
    <property type="project" value="InterPro"/>
</dbReference>
<dbReference type="SUPFAM" id="SSF56059">
    <property type="entry name" value="Glutathione synthetase ATP-binding domain-like"/>
    <property type="match status" value="1"/>
</dbReference>
<dbReference type="GO" id="GO:0005737">
    <property type="term" value="C:cytoplasm"/>
    <property type="evidence" value="ECO:0007669"/>
    <property type="project" value="TreeGrafter"/>
</dbReference>
<dbReference type="Proteomes" id="UP000029278">
    <property type="component" value="Unassembled WGS sequence"/>
</dbReference>
<evidence type="ECO:0000256" key="1">
    <source>
        <dbReference type="ARBA" id="ARBA00022598"/>
    </source>
</evidence>
<dbReference type="Gene3D" id="3.30.470.20">
    <property type="entry name" value="ATP-grasp fold, B domain"/>
    <property type="match status" value="2"/>
</dbReference>
<dbReference type="PANTHER" id="PTHR21621:SF0">
    <property type="entry name" value="BETA-CITRYLGLUTAMATE SYNTHASE B-RELATED"/>
    <property type="match status" value="1"/>
</dbReference>
<keyword evidence="5" id="KW-1185">Reference proteome</keyword>
<evidence type="ECO:0000313" key="4">
    <source>
        <dbReference type="EMBL" id="KFN10746.1"/>
    </source>
</evidence>
<dbReference type="GO" id="GO:0018169">
    <property type="term" value="F:ribosomal S6-glutamic acid ligase activity"/>
    <property type="evidence" value="ECO:0007669"/>
    <property type="project" value="TreeGrafter"/>
</dbReference>
<dbReference type="STRING" id="44252.DJ90_4089"/>
<proteinExistence type="predicted"/>
<dbReference type="PATRIC" id="fig|44252.3.peg.1194"/>
<keyword evidence="1" id="KW-0436">Ligase</keyword>
<evidence type="ECO:0000259" key="3">
    <source>
        <dbReference type="PROSITE" id="PS50975"/>
    </source>
</evidence>
<dbReference type="InterPro" id="IPR011761">
    <property type="entry name" value="ATP-grasp"/>
</dbReference>
<dbReference type="GO" id="GO:0009432">
    <property type="term" value="P:SOS response"/>
    <property type="evidence" value="ECO:0007669"/>
    <property type="project" value="TreeGrafter"/>
</dbReference>
<evidence type="ECO:0000256" key="2">
    <source>
        <dbReference type="PROSITE-ProRule" id="PRU00409"/>
    </source>
</evidence>
<sequence>MAFSGMGGVALRGAQSQNLQNRLIMSKAEEMGIGCRQLIAGCEDFLELTCQGRSIVINKTRSHRLPLIAGLLAKNKEAANHLLQRRGLPVPPFIVVPEMGEKAARFLEASASVVVKPLDASGSAGVTLDVRTREQLVEAIRRAGRSSGSILVQRFVPGADYRVLVIGGKVAAVTGYRPAYVIGNGSSSVRELIRRLNETRIRRRSIGEMEAFAEIKADSPRLKAVLDKQGAALDDLIPAGARLELFDLHNAPAGEISEIYADHTDSICPANAEMAIEAARTLQIDVAGIDMRCPDIGRPITKTSGGILEVNALPDFAYHVFSYEGASRDVTRMYLEYLFETTLSASHN</sequence>
<reference evidence="4 5" key="1">
    <citation type="submission" date="2014-04" db="EMBL/GenBank/DDBJ databases">
        <authorList>
            <person name="Bishop-Lilly K.A."/>
            <person name="Broomall S.M."/>
            <person name="Chain P.S."/>
            <person name="Chertkov O."/>
            <person name="Coyne S.R."/>
            <person name="Daligault H.E."/>
            <person name="Davenport K.W."/>
            <person name="Erkkila T."/>
            <person name="Frey K.G."/>
            <person name="Gibbons H.S."/>
            <person name="Gu W."/>
            <person name="Jaissle J."/>
            <person name="Johnson S.L."/>
            <person name="Koroleva G.I."/>
            <person name="Ladner J.T."/>
            <person name="Lo C.-C."/>
            <person name="Minogue T.D."/>
            <person name="Munk C."/>
            <person name="Palacios G.F."/>
            <person name="Redden C.L."/>
            <person name="Rosenzweig C.N."/>
            <person name="Scholz M.B."/>
            <person name="Teshima H."/>
            <person name="Xu Y."/>
        </authorList>
    </citation>
    <scope>NUCLEOTIDE SEQUENCE [LARGE SCALE GENOMIC DNA]</scope>
    <source>
        <strain evidence="4 5">8244</strain>
    </source>
</reference>
<comment type="caution">
    <text evidence="4">The sequence shown here is derived from an EMBL/GenBank/DDBJ whole genome shotgun (WGS) entry which is preliminary data.</text>
</comment>
<dbReference type="GO" id="GO:0008716">
    <property type="term" value="F:D-alanine-D-alanine ligase activity"/>
    <property type="evidence" value="ECO:0007669"/>
    <property type="project" value="InterPro"/>
</dbReference>
<dbReference type="InterPro" id="IPR011095">
    <property type="entry name" value="Dala_Dala_lig_C"/>
</dbReference>
<dbReference type="Pfam" id="PF07478">
    <property type="entry name" value="Dala_Dala_lig_C"/>
    <property type="match status" value="1"/>
</dbReference>
<dbReference type="PROSITE" id="PS50975">
    <property type="entry name" value="ATP_GRASP"/>
    <property type="match status" value="1"/>
</dbReference>
<gene>
    <name evidence="4" type="ORF">DJ90_4089</name>
</gene>
<protein>
    <submittedName>
        <fullName evidence="4">Prokaryotic glutathione synthetase, ATP-grasp domain protein</fullName>
    </submittedName>
</protein>
<dbReference type="PANTHER" id="PTHR21621">
    <property type="entry name" value="RIBOSOMAL PROTEIN S6 MODIFICATION PROTEIN"/>
    <property type="match status" value="1"/>
</dbReference>
<dbReference type="AlphaFoldDB" id="A0A091A358"/>
<dbReference type="HOGENOM" id="CLU_813402_0_0_9"/>
<keyword evidence="2" id="KW-0547">Nucleotide-binding</keyword>
<dbReference type="EMBL" id="JMQA01000017">
    <property type="protein sequence ID" value="KFN10746.1"/>
    <property type="molecule type" value="Genomic_DNA"/>
</dbReference>
<organism evidence="4 5">
    <name type="scientific">Paenibacillus macerans</name>
    <name type="common">Bacillus macerans</name>
    <dbReference type="NCBI Taxonomy" id="44252"/>
    <lineage>
        <taxon>Bacteria</taxon>
        <taxon>Bacillati</taxon>
        <taxon>Bacillota</taxon>
        <taxon>Bacilli</taxon>
        <taxon>Bacillales</taxon>
        <taxon>Paenibacillaceae</taxon>
        <taxon>Paenibacillus</taxon>
    </lineage>
</organism>
<keyword evidence="2" id="KW-0067">ATP-binding</keyword>
<accession>A0A091A358</accession>
<evidence type="ECO:0000313" key="5">
    <source>
        <dbReference type="Proteomes" id="UP000029278"/>
    </source>
</evidence>
<feature type="domain" description="ATP-grasp" evidence="3">
    <location>
        <begin position="80"/>
        <end position="339"/>
    </location>
</feature>